<dbReference type="RefSeq" id="XP_006671178.1">
    <property type="nucleotide sequence ID" value="XM_006671115.1"/>
</dbReference>
<dbReference type="InterPro" id="IPR051651">
    <property type="entry name" value="DMTF1_DNA-bind_reg"/>
</dbReference>
<keyword evidence="3" id="KW-0539">Nucleus</keyword>
<evidence type="ECO:0000259" key="6">
    <source>
        <dbReference type="PROSITE" id="PS51294"/>
    </source>
</evidence>
<feature type="compositionally biased region" description="Low complexity" evidence="4">
    <location>
        <begin position="175"/>
        <end position="194"/>
    </location>
</feature>
<dbReference type="OMA" id="PKHFRKD"/>
<gene>
    <name evidence="7" type="ORF">CCM_05971</name>
</gene>
<dbReference type="GO" id="GO:0000976">
    <property type="term" value="F:transcription cis-regulatory region binding"/>
    <property type="evidence" value="ECO:0007669"/>
    <property type="project" value="TreeGrafter"/>
</dbReference>
<dbReference type="InterPro" id="IPR001005">
    <property type="entry name" value="SANT/Myb"/>
</dbReference>
<dbReference type="InParanoid" id="G3JI11"/>
<dbReference type="GO" id="GO:0003700">
    <property type="term" value="F:DNA-binding transcription factor activity"/>
    <property type="evidence" value="ECO:0007669"/>
    <property type="project" value="TreeGrafter"/>
</dbReference>
<evidence type="ECO:0000256" key="2">
    <source>
        <dbReference type="ARBA" id="ARBA00023125"/>
    </source>
</evidence>
<dbReference type="Pfam" id="PF00249">
    <property type="entry name" value="Myb_DNA-binding"/>
    <property type="match status" value="1"/>
</dbReference>
<evidence type="ECO:0000259" key="5">
    <source>
        <dbReference type="PROSITE" id="PS50090"/>
    </source>
</evidence>
<comment type="subcellular location">
    <subcellularLocation>
        <location evidence="1">Nucleus</location>
    </subcellularLocation>
</comment>
<evidence type="ECO:0000313" key="8">
    <source>
        <dbReference type="Proteomes" id="UP000001610"/>
    </source>
</evidence>
<dbReference type="SMART" id="SM00717">
    <property type="entry name" value="SANT"/>
    <property type="match status" value="2"/>
</dbReference>
<evidence type="ECO:0000256" key="4">
    <source>
        <dbReference type="SAM" id="MobiDB-lite"/>
    </source>
</evidence>
<dbReference type="PROSITE" id="PS50090">
    <property type="entry name" value="MYB_LIKE"/>
    <property type="match status" value="2"/>
</dbReference>
<dbReference type="GeneID" id="18167989"/>
<name>G3JI11_CORMM</name>
<dbReference type="HOGENOM" id="CLU_014333_0_0_1"/>
<dbReference type="PANTHER" id="PTHR46380:SF2">
    <property type="entry name" value="CYCLIN-D-BINDING MYB-LIKE TRANSCRIPTION FACTOR 1"/>
    <property type="match status" value="1"/>
</dbReference>
<feature type="compositionally biased region" description="Basic residues" evidence="4">
    <location>
        <begin position="148"/>
        <end position="157"/>
    </location>
</feature>
<dbReference type="Gene3D" id="1.10.10.60">
    <property type="entry name" value="Homeodomain-like"/>
    <property type="match status" value="2"/>
</dbReference>
<feature type="compositionally biased region" description="Polar residues" evidence="4">
    <location>
        <begin position="93"/>
        <end position="102"/>
    </location>
</feature>
<proteinExistence type="predicted"/>
<dbReference type="VEuPathDB" id="FungiDB:CCM_05971"/>
<dbReference type="InterPro" id="IPR009057">
    <property type="entry name" value="Homeodomain-like_sf"/>
</dbReference>
<dbReference type="STRING" id="983644.G3JI11"/>
<dbReference type="OrthoDB" id="39591at2759"/>
<dbReference type="KEGG" id="cmt:CCM_05971"/>
<feature type="domain" description="HTH myb-type" evidence="6">
    <location>
        <begin position="471"/>
        <end position="524"/>
    </location>
</feature>
<evidence type="ECO:0000256" key="3">
    <source>
        <dbReference type="ARBA" id="ARBA00023242"/>
    </source>
</evidence>
<keyword evidence="8" id="KW-1185">Reference proteome</keyword>
<feature type="compositionally biased region" description="Basic residues" evidence="4">
    <location>
        <begin position="318"/>
        <end position="328"/>
    </location>
</feature>
<feature type="compositionally biased region" description="Basic residues" evidence="4">
    <location>
        <begin position="358"/>
        <end position="372"/>
    </location>
</feature>
<dbReference type="PANTHER" id="PTHR46380">
    <property type="entry name" value="CYCLIN-D-BINDING MYB-LIKE TRANSCRIPTION FACTOR 1"/>
    <property type="match status" value="1"/>
</dbReference>
<evidence type="ECO:0000256" key="1">
    <source>
        <dbReference type="ARBA" id="ARBA00004123"/>
    </source>
</evidence>
<dbReference type="InterPro" id="IPR017930">
    <property type="entry name" value="Myb_dom"/>
</dbReference>
<dbReference type="GO" id="GO:0005634">
    <property type="term" value="C:nucleus"/>
    <property type="evidence" value="ECO:0007669"/>
    <property type="project" value="UniProtKB-SubCell"/>
</dbReference>
<accession>G3JI11</accession>
<dbReference type="eggNOG" id="KOG0051">
    <property type="taxonomic scope" value="Eukaryota"/>
</dbReference>
<protein>
    <submittedName>
        <fullName evidence="7">Myb transcription factor</fullName>
    </submittedName>
</protein>
<feature type="region of interest" description="Disordered" evidence="4">
    <location>
        <begin position="301"/>
        <end position="398"/>
    </location>
</feature>
<dbReference type="CDD" id="cd00167">
    <property type="entry name" value="SANT"/>
    <property type="match status" value="1"/>
</dbReference>
<feature type="domain" description="Myb-like" evidence="5">
    <location>
        <begin position="523"/>
        <end position="598"/>
    </location>
</feature>
<dbReference type="Proteomes" id="UP000001610">
    <property type="component" value="Unassembled WGS sequence"/>
</dbReference>
<reference evidence="7 8" key="1">
    <citation type="journal article" date="2011" name="Genome Biol.">
        <title>Genome sequence of the insect pathogenic fungus Cordyceps militaris, a valued traditional Chinese medicine.</title>
        <authorList>
            <person name="Zheng P."/>
            <person name="Xia Y."/>
            <person name="Xiao G."/>
            <person name="Xiong C."/>
            <person name="Hu X."/>
            <person name="Zhang S."/>
            <person name="Zheng H."/>
            <person name="Huang Y."/>
            <person name="Zhou Y."/>
            <person name="Wang S."/>
            <person name="Zhao G.P."/>
            <person name="Liu X."/>
            <person name="St Leger R.J."/>
            <person name="Wang C."/>
        </authorList>
    </citation>
    <scope>NUCLEOTIDE SEQUENCE [LARGE SCALE GENOMIC DNA]</scope>
    <source>
        <strain evidence="7 8">CM01</strain>
    </source>
</reference>
<sequence length="726" mass="81310">MFSTHFRAPAHKPPTLHHSCLPSQLPSQHRATNFLGATSTACSNCYIWGDSRSLASTFLSLVRPQSSPNSDGLASSYAPSSRKRRDHEHYQPAQDTENVAMTTNSQDLPALRDDYEEGEVEADFGALEVFNSNTISSSLAIKPVSSKKERRGKKGQRDKKNNSSTKSQKSKHKLSSSINSHHNTNTPTVTPTSPSKKKRKNSDLSDGTSQKKRKSHAAINSISKEPANPEPLNSPSAVLLHTRGLSGNVEAIALEAWQEHINTQASQQQDAEMAKLAADSIEITAEVPVEPTSEVPAVEALSEDPADAPAGEVASTSRRLRSTRKKSKPTFFDEPVTDASLDIFGQLPSPSAITPNPRRAKRAAPKKGPIRQRKAEREELQAESSGLNPKSPRLNHKGGKFSEEELSRVAHAIESFRAEYNMEQRDVNEMIQAHGGTSAGKAHAELWMRIFAECPNRHRQKVINVARKKFHNFVARGTWTVDQDNELSGLINEHGTAWAKIAGMINRHPEDVRDRYRNYLICGGAQKKEAWDEEEEARLAHYIQEAMLKIDEARIENPEKKLLQTRTYEELIEWQNISECMGRTRSRLQCITKWKAMNSRIHSTGRLVSADPDSSISFRLDKARRQLEDMPDTEKYRLVLAIKSLSVSSTAKIPWQRLCDKQFRNSWHRATQELVWARLVKSVPGSESRTVRDCAQYLADKYDQDGLPNIAGEGWDDEEEIALINQ</sequence>
<dbReference type="PROSITE" id="PS51294">
    <property type="entry name" value="HTH_MYB"/>
    <property type="match status" value="1"/>
</dbReference>
<feature type="compositionally biased region" description="Polar residues" evidence="4">
    <location>
        <begin position="64"/>
        <end position="79"/>
    </location>
</feature>
<feature type="domain" description="Myb-like" evidence="5">
    <location>
        <begin position="471"/>
        <end position="520"/>
    </location>
</feature>
<feature type="region of interest" description="Disordered" evidence="4">
    <location>
        <begin position="141"/>
        <end position="236"/>
    </location>
</feature>
<organism evidence="7 8">
    <name type="scientific">Cordyceps militaris (strain CM01)</name>
    <name type="common">Caterpillar fungus</name>
    <dbReference type="NCBI Taxonomy" id="983644"/>
    <lineage>
        <taxon>Eukaryota</taxon>
        <taxon>Fungi</taxon>
        <taxon>Dikarya</taxon>
        <taxon>Ascomycota</taxon>
        <taxon>Pezizomycotina</taxon>
        <taxon>Sordariomycetes</taxon>
        <taxon>Hypocreomycetidae</taxon>
        <taxon>Hypocreales</taxon>
        <taxon>Cordycipitaceae</taxon>
        <taxon>Cordyceps</taxon>
    </lineage>
</organism>
<dbReference type="EMBL" id="JH126402">
    <property type="protein sequence ID" value="EGX91814.1"/>
    <property type="molecule type" value="Genomic_DNA"/>
</dbReference>
<dbReference type="SUPFAM" id="SSF46689">
    <property type="entry name" value="Homeodomain-like"/>
    <property type="match status" value="1"/>
</dbReference>
<keyword evidence="2" id="KW-0238">DNA-binding</keyword>
<evidence type="ECO:0000313" key="7">
    <source>
        <dbReference type="EMBL" id="EGX91814.1"/>
    </source>
</evidence>
<dbReference type="AlphaFoldDB" id="G3JI11"/>
<feature type="region of interest" description="Disordered" evidence="4">
    <location>
        <begin position="64"/>
        <end position="102"/>
    </location>
</feature>